<name>A0ABW1MRP5_9ACTN</name>
<gene>
    <name evidence="1" type="ORF">ACFP4F_28590</name>
</gene>
<organism evidence="1 2">
    <name type="scientific">Streptomyces ochraceiscleroticus</name>
    <dbReference type="NCBI Taxonomy" id="47761"/>
    <lineage>
        <taxon>Bacteria</taxon>
        <taxon>Bacillati</taxon>
        <taxon>Actinomycetota</taxon>
        <taxon>Actinomycetes</taxon>
        <taxon>Kitasatosporales</taxon>
        <taxon>Streptomycetaceae</taxon>
        <taxon>Streptomyces</taxon>
    </lineage>
</organism>
<protein>
    <recommendedName>
        <fullName evidence="3">Transposase</fullName>
    </recommendedName>
</protein>
<evidence type="ECO:0000313" key="2">
    <source>
        <dbReference type="Proteomes" id="UP001596139"/>
    </source>
</evidence>
<proteinExistence type="predicted"/>
<sequence length="247" mass="28253">MDIRETVGSFRDSTPLPGLDDAWHWSPAPGLDFAGALSADRKRLLQLSARDSYDEGLATAVLQFARLHEDELFSGNPYLGALGGFTPPDGYSFDTVVALRPEVHNHYRFEMPDLTPYVTLAFPAYACEFSGKEDLTEAETRYRMVRLNHFGRQPQPYLKMRYINTKTRGRSEGTDRGFAEPEVLFRELRDMEGGYESIVEFENRHGTVWRVMWYDGWHIADWTTQSGEPQGIGLDELLDFSRARLTE</sequence>
<dbReference type="RefSeq" id="WP_031067575.1">
    <property type="nucleotide sequence ID" value="NZ_JBHSPX010000008.1"/>
</dbReference>
<dbReference type="Proteomes" id="UP001596139">
    <property type="component" value="Unassembled WGS sequence"/>
</dbReference>
<reference evidence="2" key="1">
    <citation type="journal article" date="2019" name="Int. J. Syst. Evol. Microbiol.">
        <title>The Global Catalogue of Microorganisms (GCM) 10K type strain sequencing project: providing services to taxonomists for standard genome sequencing and annotation.</title>
        <authorList>
            <consortium name="The Broad Institute Genomics Platform"/>
            <consortium name="The Broad Institute Genome Sequencing Center for Infectious Disease"/>
            <person name="Wu L."/>
            <person name="Ma J."/>
        </authorList>
    </citation>
    <scope>NUCLEOTIDE SEQUENCE [LARGE SCALE GENOMIC DNA]</scope>
    <source>
        <strain evidence="2">CGMCC 1.15180</strain>
    </source>
</reference>
<evidence type="ECO:0008006" key="3">
    <source>
        <dbReference type="Google" id="ProtNLM"/>
    </source>
</evidence>
<accession>A0ABW1MRP5</accession>
<comment type="caution">
    <text evidence="1">The sequence shown here is derived from an EMBL/GenBank/DDBJ whole genome shotgun (WGS) entry which is preliminary data.</text>
</comment>
<keyword evidence="2" id="KW-1185">Reference proteome</keyword>
<dbReference type="EMBL" id="JBHSPX010000008">
    <property type="protein sequence ID" value="MFC6066480.1"/>
    <property type="molecule type" value="Genomic_DNA"/>
</dbReference>
<evidence type="ECO:0000313" key="1">
    <source>
        <dbReference type="EMBL" id="MFC6066480.1"/>
    </source>
</evidence>